<organism evidence="2 3">
    <name type="scientific">Allacma fusca</name>
    <dbReference type="NCBI Taxonomy" id="39272"/>
    <lineage>
        <taxon>Eukaryota</taxon>
        <taxon>Metazoa</taxon>
        <taxon>Ecdysozoa</taxon>
        <taxon>Arthropoda</taxon>
        <taxon>Hexapoda</taxon>
        <taxon>Collembola</taxon>
        <taxon>Symphypleona</taxon>
        <taxon>Sminthuridae</taxon>
        <taxon>Allacma</taxon>
    </lineage>
</organism>
<gene>
    <name evidence="2" type="ORF">AFUS01_LOCUS39605</name>
</gene>
<feature type="non-terminal residue" evidence="2">
    <location>
        <position position="1"/>
    </location>
</feature>
<evidence type="ECO:0000256" key="1">
    <source>
        <dbReference type="SAM" id="Phobius"/>
    </source>
</evidence>
<evidence type="ECO:0000313" key="2">
    <source>
        <dbReference type="EMBL" id="CAG7829761.1"/>
    </source>
</evidence>
<protein>
    <submittedName>
        <fullName evidence="2">Uncharacterized protein</fullName>
    </submittedName>
</protein>
<comment type="caution">
    <text evidence="2">The sequence shown here is derived from an EMBL/GenBank/DDBJ whole genome shotgun (WGS) entry which is preliminary data.</text>
</comment>
<keyword evidence="1" id="KW-0472">Membrane</keyword>
<feature type="transmembrane region" description="Helical" evidence="1">
    <location>
        <begin position="173"/>
        <end position="191"/>
    </location>
</feature>
<name>A0A8J2LWU1_9HEXA</name>
<proteinExistence type="predicted"/>
<reference evidence="2" key="1">
    <citation type="submission" date="2021-06" db="EMBL/GenBank/DDBJ databases">
        <authorList>
            <person name="Hodson N. C."/>
            <person name="Mongue J. A."/>
            <person name="Jaron S. K."/>
        </authorList>
    </citation>
    <scope>NUCLEOTIDE SEQUENCE</scope>
</reference>
<keyword evidence="1" id="KW-0812">Transmembrane</keyword>
<keyword evidence="1" id="KW-1133">Transmembrane helix</keyword>
<evidence type="ECO:0000313" key="3">
    <source>
        <dbReference type="Proteomes" id="UP000708208"/>
    </source>
</evidence>
<keyword evidence="3" id="KW-1185">Reference proteome</keyword>
<dbReference type="EMBL" id="CAJVCH010552786">
    <property type="protein sequence ID" value="CAG7829761.1"/>
    <property type="molecule type" value="Genomic_DNA"/>
</dbReference>
<dbReference type="AlphaFoldDB" id="A0A8J2LWU1"/>
<accession>A0A8J2LWU1</accession>
<sequence>TFRELAASDYIIGALAYEMVQPSLELFNTSWSRIIQWRVRQFDYMEGECYQKMLEEEMVCLGPTGVMTYFSPKFLTDIYRRPLSVVSKQTMFPNLVNSGVSKLYPNLIYPFNFVLGGLSNGGFGPYYQVMDTLKKEANGARFARERMTIQKAYAGKPDQFDSSRLVVGLATQLLQYGIWIALGCFALELFWQFMVYIKSLFTAVNEPRSSRILPATLLN</sequence>
<dbReference type="Proteomes" id="UP000708208">
    <property type="component" value="Unassembled WGS sequence"/>
</dbReference>